<dbReference type="PROSITE" id="PS51754">
    <property type="entry name" value="OVATE"/>
    <property type="match status" value="1"/>
</dbReference>
<dbReference type="GO" id="GO:0045892">
    <property type="term" value="P:negative regulation of DNA-templated transcription"/>
    <property type="evidence" value="ECO:0007669"/>
    <property type="project" value="UniProtKB-UniRule"/>
</dbReference>
<reference evidence="8" key="2">
    <citation type="journal article" date="2015" name="Data Brief">
        <title>Shoot transcriptome of the giant reed, Arundo donax.</title>
        <authorList>
            <person name="Barrero R.A."/>
            <person name="Guerrero F.D."/>
            <person name="Moolhuijzen P."/>
            <person name="Goolsby J.A."/>
            <person name="Tidwell J."/>
            <person name="Bellgard S.E."/>
            <person name="Bellgard M.I."/>
        </authorList>
    </citation>
    <scope>NUCLEOTIDE SEQUENCE</scope>
    <source>
        <tissue evidence="8">Shoot tissue taken approximately 20 cm above the soil surface</tissue>
    </source>
</reference>
<keyword evidence="4 6" id="KW-0804">Transcription</keyword>
<evidence type="ECO:0000256" key="1">
    <source>
        <dbReference type="ARBA" id="ARBA00004123"/>
    </source>
</evidence>
<name>A0A0A9BIH1_ARUDO</name>
<organism evidence="8">
    <name type="scientific">Arundo donax</name>
    <name type="common">Giant reed</name>
    <name type="synonym">Donax arundinaceus</name>
    <dbReference type="NCBI Taxonomy" id="35708"/>
    <lineage>
        <taxon>Eukaryota</taxon>
        <taxon>Viridiplantae</taxon>
        <taxon>Streptophyta</taxon>
        <taxon>Embryophyta</taxon>
        <taxon>Tracheophyta</taxon>
        <taxon>Spermatophyta</taxon>
        <taxon>Magnoliopsida</taxon>
        <taxon>Liliopsida</taxon>
        <taxon>Poales</taxon>
        <taxon>Poaceae</taxon>
        <taxon>PACMAD clade</taxon>
        <taxon>Arundinoideae</taxon>
        <taxon>Arundineae</taxon>
        <taxon>Arundo</taxon>
    </lineage>
</organism>
<proteinExistence type="predicted"/>
<evidence type="ECO:0000256" key="2">
    <source>
        <dbReference type="ARBA" id="ARBA00022491"/>
    </source>
</evidence>
<evidence type="ECO:0000256" key="6">
    <source>
        <dbReference type="RuleBase" id="RU367028"/>
    </source>
</evidence>
<comment type="function">
    <text evidence="6">Transcriptional repressor that regulates multiple aspects of plant growth and development.</text>
</comment>
<feature type="domain" description="OVATE" evidence="7">
    <location>
        <begin position="1"/>
        <end position="45"/>
    </location>
</feature>
<dbReference type="EMBL" id="GBRH01235937">
    <property type="protein sequence ID" value="JAD61958.1"/>
    <property type="molecule type" value="Transcribed_RNA"/>
</dbReference>
<comment type="subcellular location">
    <subcellularLocation>
        <location evidence="1 6">Nucleus</location>
    </subcellularLocation>
</comment>
<evidence type="ECO:0000256" key="5">
    <source>
        <dbReference type="ARBA" id="ARBA00023242"/>
    </source>
</evidence>
<protein>
    <recommendedName>
        <fullName evidence="6">Transcription repressor</fullName>
    </recommendedName>
    <alternativeName>
        <fullName evidence="6">Ovate family protein</fullName>
    </alternativeName>
</protein>
<reference evidence="8" key="1">
    <citation type="submission" date="2014-09" db="EMBL/GenBank/DDBJ databases">
        <authorList>
            <person name="Magalhaes I.L.F."/>
            <person name="Oliveira U."/>
            <person name="Santos F.R."/>
            <person name="Vidigal T.H.D.A."/>
            <person name="Brescovit A.D."/>
            <person name="Santos A.J."/>
        </authorList>
    </citation>
    <scope>NUCLEOTIDE SEQUENCE</scope>
    <source>
        <tissue evidence="8">Shoot tissue taken approximately 20 cm above the soil surface</tissue>
    </source>
</reference>
<evidence type="ECO:0000256" key="3">
    <source>
        <dbReference type="ARBA" id="ARBA00023015"/>
    </source>
</evidence>
<dbReference type="Pfam" id="PF04844">
    <property type="entry name" value="Ovate"/>
    <property type="match status" value="1"/>
</dbReference>
<keyword evidence="5 6" id="KW-0539">Nucleus</keyword>
<evidence type="ECO:0000313" key="8">
    <source>
        <dbReference type="EMBL" id="JAD61958.1"/>
    </source>
</evidence>
<dbReference type="PANTHER" id="PTHR33057">
    <property type="entry name" value="TRANSCRIPTION REPRESSOR OFP7-RELATED"/>
    <property type="match status" value="1"/>
</dbReference>
<dbReference type="AlphaFoldDB" id="A0A0A9BIH1"/>
<accession>A0A0A9BIH1</accession>
<dbReference type="InterPro" id="IPR038933">
    <property type="entry name" value="Ovate"/>
</dbReference>
<dbReference type="PANTHER" id="PTHR33057:SF224">
    <property type="entry name" value="TRANSCRIPTION REPRESSOR"/>
    <property type="match status" value="1"/>
</dbReference>
<keyword evidence="3 6" id="KW-0805">Transcription regulation</keyword>
<evidence type="ECO:0000259" key="7">
    <source>
        <dbReference type="PROSITE" id="PS51754"/>
    </source>
</evidence>
<dbReference type="NCBIfam" id="TIGR01568">
    <property type="entry name" value="A_thal_3678"/>
    <property type="match status" value="1"/>
</dbReference>
<evidence type="ECO:0000256" key="4">
    <source>
        <dbReference type="ARBA" id="ARBA00023163"/>
    </source>
</evidence>
<keyword evidence="2 6" id="KW-0678">Repressor</keyword>
<dbReference type="InterPro" id="IPR006458">
    <property type="entry name" value="Ovate_C"/>
</dbReference>
<sequence length="59" mass="6673">MAEMIAANGVRSPRGMEELLACYLTLNAADHHRAIVAAFRRAWLHCVPPPPRERCLHDH</sequence>
<dbReference type="GO" id="GO:0005634">
    <property type="term" value="C:nucleus"/>
    <property type="evidence" value="ECO:0007669"/>
    <property type="project" value="UniProtKB-SubCell"/>
</dbReference>